<evidence type="ECO:0000256" key="17">
    <source>
        <dbReference type="ARBA" id="ARBA00040690"/>
    </source>
</evidence>
<dbReference type="InterPro" id="IPR023298">
    <property type="entry name" value="ATPase_P-typ_TM_dom_sf"/>
</dbReference>
<proteinExistence type="inferred from homology"/>
<dbReference type="EMBL" id="AZJI01000004">
    <property type="protein sequence ID" value="ETD24214.1"/>
    <property type="molecule type" value="Genomic_DNA"/>
</dbReference>
<evidence type="ECO:0000259" key="20">
    <source>
        <dbReference type="PROSITE" id="PS50846"/>
    </source>
</evidence>
<feature type="transmembrane region" description="Helical" evidence="19">
    <location>
        <begin position="164"/>
        <end position="185"/>
    </location>
</feature>
<dbReference type="PANTHER" id="PTHR43520">
    <property type="entry name" value="ATP7, ISOFORM B"/>
    <property type="match status" value="1"/>
</dbReference>
<dbReference type="InterPro" id="IPR027256">
    <property type="entry name" value="P-typ_ATPase_IB"/>
</dbReference>
<dbReference type="SUPFAM" id="SSF56784">
    <property type="entry name" value="HAD-like"/>
    <property type="match status" value="1"/>
</dbReference>
<keyword evidence="8 19" id="KW-0479">Metal-binding</keyword>
<keyword evidence="14 19" id="KW-0472">Membrane</keyword>
<evidence type="ECO:0000256" key="2">
    <source>
        <dbReference type="ARBA" id="ARBA00004236"/>
    </source>
</evidence>
<dbReference type="eggNOG" id="COG2217">
    <property type="taxonomic scope" value="Bacteria"/>
</dbReference>
<feature type="transmembrane region" description="Helical" evidence="19">
    <location>
        <begin position="787"/>
        <end position="808"/>
    </location>
</feature>
<accession>V8CA24</accession>
<gene>
    <name evidence="21" type="ORF">HMPREF2086_00964</name>
</gene>
<dbReference type="GO" id="GO:0005507">
    <property type="term" value="F:copper ion binding"/>
    <property type="evidence" value="ECO:0007669"/>
    <property type="project" value="TreeGrafter"/>
</dbReference>
<evidence type="ECO:0000256" key="14">
    <source>
        <dbReference type="ARBA" id="ARBA00023136"/>
    </source>
</evidence>
<evidence type="ECO:0000256" key="6">
    <source>
        <dbReference type="ARBA" id="ARBA00022553"/>
    </source>
</evidence>
<dbReference type="SUPFAM" id="SSF81653">
    <property type="entry name" value="Calcium ATPase, transduction domain A"/>
    <property type="match status" value="1"/>
</dbReference>
<dbReference type="InterPro" id="IPR059000">
    <property type="entry name" value="ATPase_P-type_domA"/>
</dbReference>
<dbReference type="Proteomes" id="UP000018731">
    <property type="component" value="Unassembled WGS sequence"/>
</dbReference>
<dbReference type="CDD" id="cd00371">
    <property type="entry name" value="HMA"/>
    <property type="match status" value="1"/>
</dbReference>
<dbReference type="PROSITE" id="PS00154">
    <property type="entry name" value="ATPASE_E1_E2"/>
    <property type="match status" value="1"/>
</dbReference>
<dbReference type="InterPro" id="IPR036412">
    <property type="entry name" value="HAD-like_sf"/>
</dbReference>
<dbReference type="GO" id="GO:0043682">
    <property type="term" value="F:P-type divalent copper transporter activity"/>
    <property type="evidence" value="ECO:0007669"/>
    <property type="project" value="UniProtKB-EC"/>
</dbReference>
<evidence type="ECO:0000313" key="22">
    <source>
        <dbReference type="Proteomes" id="UP000018731"/>
    </source>
</evidence>
<feature type="transmembrane region" description="Helical" evidence="19">
    <location>
        <begin position="814"/>
        <end position="832"/>
    </location>
</feature>
<dbReference type="Gene3D" id="3.30.70.100">
    <property type="match status" value="1"/>
</dbReference>
<evidence type="ECO:0000256" key="10">
    <source>
        <dbReference type="ARBA" id="ARBA00022840"/>
    </source>
</evidence>
<dbReference type="GO" id="GO:0055070">
    <property type="term" value="P:copper ion homeostasis"/>
    <property type="evidence" value="ECO:0007669"/>
    <property type="project" value="TreeGrafter"/>
</dbReference>
<dbReference type="Gene3D" id="2.70.150.10">
    <property type="entry name" value="Calcium-transporting ATPase, cytoplasmic transduction domain A"/>
    <property type="match status" value="1"/>
</dbReference>
<comment type="similarity">
    <text evidence="3 19">Belongs to the cation transport ATPase (P-type) (TC 3.A.3) family. Type IB subfamily.</text>
</comment>
<dbReference type="SUPFAM" id="SSF55008">
    <property type="entry name" value="HMA, heavy metal-associated domain"/>
    <property type="match status" value="1"/>
</dbReference>
<dbReference type="PROSITE" id="PS50846">
    <property type="entry name" value="HMA_2"/>
    <property type="match status" value="1"/>
</dbReference>
<evidence type="ECO:0000256" key="3">
    <source>
        <dbReference type="ARBA" id="ARBA00006024"/>
    </source>
</evidence>
<evidence type="ECO:0000256" key="13">
    <source>
        <dbReference type="ARBA" id="ARBA00023065"/>
    </source>
</evidence>
<keyword evidence="4" id="KW-0813">Transport</keyword>
<keyword evidence="13" id="KW-0406">Ion transport</keyword>
<evidence type="ECO:0000256" key="16">
    <source>
        <dbReference type="ARBA" id="ARBA00038904"/>
    </source>
</evidence>
<keyword evidence="12 19" id="KW-1133">Transmembrane helix</keyword>
<comment type="function">
    <text evidence="15">Probably involved in copper export.</text>
</comment>
<dbReference type="GO" id="GO:0005886">
    <property type="term" value="C:plasma membrane"/>
    <property type="evidence" value="ECO:0007669"/>
    <property type="project" value="UniProtKB-SubCell"/>
</dbReference>
<evidence type="ECO:0000256" key="19">
    <source>
        <dbReference type="RuleBase" id="RU362081"/>
    </source>
</evidence>
<evidence type="ECO:0000256" key="11">
    <source>
        <dbReference type="ARBA" id="ARBA00022967"/>
    </source>
</evidence>
<evidence type="ECO:0000256" key="15">
    <source>
        <dbReference type="ARBA" id="ARBA00037143"/>
    </source>
</evidence>
<evidence type="ECO:0000256" key="12">
    <source>
        <dbReference type="ARBA" id="ARBA00022989"/>
    </source>
</evidence>
<dbReference type="PRINTS" id="PR00119">
    <property type="entry name" value="CATATPASE"/>
</dbReference>
<reference evidence="21 22" key="1">
    <citation type="journal article" date="2014" name="Genome Announc.">
        <title>Draft genome sequences of six enterohepatic helicobacter species isolated from humans and one from rhesus macaques.</title>
        <authorList>
            <person name="Shen Z."/>
            <person name="Sheh A."/>
            <person name="Young S.K."/>
            <person name="Abouelliel A."/>
            <person name="Ward D.V."/>
            <person name="Earl A.M."/>
            <person name="Fox J.G."/>
        </authorList>
    </citation>
    <scope>NUCLEOTIDE SEQUENCE [LARGE SCALE GENOMIC DNA]</scope>
    <source>
        <strain evidence="21 22">MIT 99-5501</strain>
    </source>
</reference>
<keyword evidence="9 19" id="KW-0547">Nucleotide-binding</keyword>
<feature type="transmembrane region" description="Helical" evidence="19">
    <location>
        <begin position="419"/>
        <end position="438"/>
    </location>
</feature>
<keyword evidence="11" id="KW-1278">Translocase</keyword>
<dbReference type="GO" id="GO:0012505">
    <property type="term" value="C:endomembrane system"/>
    <property type="evidence" value="ECO:0007669"/>
    <property type="project" value="UniProtKB-SubCell"/>
</dbReference>
<dbReference type="InterPro" id="IPR023214">
    <property type="entry name" value="HAD_sf"/>
</dbReference>
<dbReference type="STRING" id="1357400.HMPREF2086_00964"/>
<dbReference type="SUPFAM" id="SSF81665">
    <property type="entry name" value="Calcium ATPase, transmembrane domain M"/>
    <property type="match status" value="1"/>
</dbReference>
<sequence length="839" mass="91017">MKKDFGTDTYMDFSSQKDLAETLASTAPKSNTDGICSAKFYIEGMSCAACSASIERALSRKDFIKSAQINLITKSAIVKYDSTKASLDDIFALISKLGFSPFVADSATKQKLDFTKPSATTLGTNSTTTHAQTTAKPPSQILKKLRFFITSFNSLDKRLLPPKLRILCSVLATLLVLYLSMFPMFSSSVLIAPFDDFGINIATQIICTLIVAHMGRDFYFKGFATLFARTPTMDSLIAISTASAFAYSLWLLMFHTHGGEIPHLYFESICVIITFVLCGKSLESSAKSQANEVINALLSRNVKNAIKLDSLTHKVESNIPIDSIKEGDLLKVLPYSFVPVDGVVASGDCAIDESMLSGEVLPVPKSIDSPLFAGSLNTTQAFIMRATSSAKNSSLSAMIALIEEAITSKPHISRIADKVASVFVPAVIVIALIAGSIWSVAKDFSFGFEIFISTLVISCPCALGLATPLAVMIGNALANKNGVFFKNAQSFETASKVSDVVFDKTGTLTDSALEVREVLPFGEISKDEILAMGASIERGSEHIIAKALIKAATQSVANKSYDFSDFVAYAGLGIKATMKEASDKKGQVFVLGSEKFFKNLDSSISLKSLEKDAICVYLGVQNQDNTYKILGVIYLQDSIKSEAFRLIEALKRRNITPHILSGDIASNVSRVAQELQIDDFIAQASPKDKLEFIQNISQKSTKKSTQKYTQKFAQKDSKNPQNLVMMIGDGVNDVGALQASDISVSFKEASEVSEKSADIIIYSHDLGKIYYAISLSKAVLANIKQNLFWAFCYNALCIPLACGVLYGFGVLLNPMIAAFAMSASSLSVVLNAQRLWRFR</sequence>
<evidence type="ECO:0000256" key="1">
    <source>
        <dbReference type="ARBA" id="ARBA00004127"/>
    </source>
</evidence>
<dbReference type="EC" id="7.2.2.9" evidence="16"/>
<comment type="subcellular location">
    <subcellularLocation>
        <location evidence="2 19">Cell membrane</location>
    </subcellularLocation>
    <subcellularLocation>
        <location evidence="1">Endomembrane system</location>
        <topology evidence="1">Multi-pass membrane protein</topology>
    </subcellularLocation>
</comment>
<keyword evidence="7 19" id="KW-0812">Transmembrane</keyword>
<dbReference type="AlphaFoldDB" id="V8CA24"/>
<comment type="caution">
    <text evidence="21">The sequence shown here is derived from an EMBL/GenBank/DDBJ whole genome shotgun (WGS) entry which is preliminary data.</text>
</comment>
<dbReference type="InterPro" id="IPR017969">
    <property type="entry name" value="Heavy-metal-associated_CS"/>
</dbReference>
<evidence type="ECO:0000256" key="7">
    <source>
        <dbReference type="ARBA" id="ARBA00022692"/>
    </source>
</evidence>
<evidence type="ECO:0000256" key="9">
    <source>
        <dbReference type="ARBA" id="ARBA00022741"/>
    </source>
</evidence>
<feature type="transmembrane region" description="Helical" evidence="19">
    <location>
        <begin position="450"/>
        <end position="477"/>
    </location>
</feature>
<protein>
    <recommendedName>
        <fullName evidence="17">Copper-transporting ATPase</fullName>
        <ecNumber evidence="16">7.2.2.9</ecNumber>
    </recommendedName>
</protein>
<dbReference type="GO" id="GO:0005524">
    <property type="term" value="F:ATP binding"/>
    <property type="evidence" value="ECO:0007669"/>
    <property type="project" value="UniProtKB-UniRule"/>
</dbReference>
<dbReference type="InterPro" id="IPR044492">
    <property type="entry name" value="P_typ_ATPase_HD_dom"/>
</dbReference>
<feature type="transmembrane region" description="Helical" evidence="19">
    <location>
        <begin position="197"/>
        <end position="215"/>
    </location>
</feature>
<keyword evidence="5 19" id="KW-1003">Cell membrane</keyword>
<feature type="transmembrane region" description="Helical" evidence="19">
    <location>
        <begin position="261"/>
        <end position="279"/>
    </location>
</feature>
<dbReference type="SFLD" id="SFLDF00027">
    <property type="entry name" value="p-type_atpase"/>
    <property type="match status" value="1"/>
</dbReference>
<evidence type="ECO:0000256" key="18">
    <source>
        <dbReference type="ARBA" id="ARBA00047424"/>
    </source>
</evidence>
<dbReference type="InterPro" id="IPR023299">
    <property type="entry name" value="ATPase_P-typ_cyto_dom_N"/>
</dbReference>
<evidence type="ECO:0000256" key="8">
    <source>
        <dbReference type="ARBA" id="ARBA00022723"/>
    </source>
</evidence>
<dbReference type="Gene3D" id="3.40.1110.10">
    <property type="entry name" value="Calcium-transporting ATPase, cytoplasmic domain N"/>
    <property type="match status" value="1"/>
</dbReference>
<dbReference type="Pfam" id="PF00702">
    <property type="entry name" value="Hydrolase"/>
    <property type="match status" value="1"/>
</dbReference>
<dbReference type="PANTHER" id="PTHR43520:SF8">
    <property type="entry name" value="P-TYPE CU(+) TRANSPORTER"/>
    <property type="match status" value="1"/>
</dbReference>
<evidence type="ECO:0000313" key="21">
    <source>
        <dbReference type="EMBL" id="ETD24214.1"/>
    </source>
</evidence>
<evidence type="ECO:0000256" key="5">
    <source>
        <dbReference type="ARBA" id="ARBA00022475"/>
    </source>
</evidence>
<dbReference type="HOGENOM" id="CLU_001771_0_3_7"/>
<feature type="domain" description="HMA" evidence="20">
    <location>
        <begin position="36"/>
        <end position="102"/>
    </location>
</feature>
<dbReference type="InterPro" id="IPR018303">
    <property type="entry name" value="ATPase_P-typ_P_site"/>
</dbReference>
<organism evidence="21 22">
    <name type="scientific">Helicobacter macacae MIT 99-5501</name>
    <dbReference type="NCBI Taxonomy" id="1357400"/>
    <lineage>
        <taxon>Bacteria</taxon>
        <taxon>Pseudomonadati</taxon>
        <taxon>Campylobacterota</taxon>
        <taxon>Epsilonproteobacteria</taxon>
        <taxon>Campylobacterales</taxon>
        <taxon>Helicobacteraceae</taxon>
        <taxon>Helicobacter</taxon>
    </lineage>
</organism>
<dbReference type="PROSITE" id="PS01047">
    <property type="entry name" value="HMA_1"/>
    <property type="match status" value="1"/>
</dbReference>
<dbReference type="SFLD" id="SFLDS00003">
    <property type="entry name" value="Haloacid_Dehalogenase"/>
    <property type="match status" value="1"/>
</dbReference>
<dbReference type="PATRIC" id="fig|1357400.3.peg.1321"/>
<dbReference type="GO" id="GO:0016887">
    <property type="term" value="F:ATP hydrolysis activity"/>
    <property type="evidence" value="ECO:0007669"/>
    <property type="project" value="InterPro"/>
</dbReference>
<dbReference type="Pfam" id="PF00122">
    <property type="entry name" value="E1-E2_ATPase"/>
    <property type="match status" value="1"/>
</dbReference>
<dbReference type="OrthoDB" id="2490525at2"/>
<dbReference type="InterPro" id="IPR006121">
    <property type="entry name" value="HMA_dom"/>
</dbReference>
<dbReference type="InterPro" id="IPR036163">
    <property type="entry name" value="HMA_dom_sf"/>
</dbReference>
<dbReference type="InterPro" id="IPR001757">
    <property type="entry name" value="P_typ_ATPase"/>
</dbReference>
<comment type="catalytic activity">
    <reaction evidence="18">
        <text>Cu(2+)(in) + ATP + H2O = Cu(2+)(out) + ADP + phosphate + H(+)</text>
        <dbReference type="Rhea" id="RHEA:10376"/>
        <dbReference type="ChEBI" id="CHEBI:15377"/>
        <dbReference type="ChEBI" id="CHEBI:15378"/>
        <dbReference type="ChEBI" id="CHEBI:29036"/>
        <dbReference type="ChEBI" id="CHEBI:30616"/>
        <dbReference type="ChEBI" id="CHEBI:43474"/>
        <dbReference type="ChEBI" id="CHEBI:456216"/>
        <dbReference type="EC" id="7.2.2.9"/>
    </reaction>
</comment>
<dbReference type="RefSeq" id="WP_023927687.1">
    <property type="nucleotide sequence ID" value="NZ_KI669454.1"/>
</dbReference>
<dbReference type="NCBIfam" id="TIGR01525">
    <property type="entry name" value="ATPase-IB_hvy"/>
    <property type="match status" value="1"/>
</dbReference>
<feature type="transmembrane region" description="Helical" evidence="19">
    <location>
        <begin position="236"/>
        <end position="255"/>
    </location>
</feature>
<evidence type="ECO:0000256" key="4">
    <source>
        <dbReference type="ARBA" id="ARBA00022448"/>
    </source>
</evidence>
<dbReference type="InterPro" id="IPR008250">
    <property type="entry name" value="ATPase_P-typ_transduc_dom_A_sf"/>
</dbReference>
<keyword evidence="22" id="KW-1185">Reference proteome</keyword>
<dbReference type="NCBIfam" id="TIGR01494">
    <property type="entry name" value="ATPase_P-type"/>
    <property type="match status" value="1"/>
</dbReference>
<dbReference type="FunFam" id="3.30.70.100:FF:000001">
    <property type="entry name" value="ATPase copper transporting beta"/>
    <property type="match status" value="1"/>
</dbReference>
<keyword evidence="10 19" id="KW-0067">ATP-binding</keyword>
<dbReference type="Gene3D" id="3.40.50.1000">
    <property type="entry name" value="HAD superfamily/HAD-like"/>
    <property type="match status" value="1"/>
</dbReference>
<dbReference type="Pfam" id="PF00403">
    <property type="entry name" value="HMA"/>
    <property type="match status" value="1"/>
</dbReference>
<dbReference type="SFLD" id="SFLDG00002">
    <property type="entry name" value="C1.7:_P-type_atpase_like"/>
    <property type="match status" value="1"/>
</dbReference>
<name>V8CA24_9HELI</name>
<keyword evidence="6" id="KW-0597">Phosphoprotein</keyword>
<dbReference type="PRINTS" id="PR00943">
    <property type="entry name" value="CUATPASE"/>
</dbReference>